<organism evidence="3 4">
    <name type="scientific">Camelina sativa</name>
    <name type="common">False flax</name>
    <name type="synonym">Myagrum sativum</name>
    <dbReference type="NCBI Taxonomy" id="90675"/>
    <lineage>
        <taxon>Eukaryota</taxon>
        <taxon>Viridiplantae</taxon>
        <taxon>Streptophyta</taxon>
        <taxon>Embryophyta</taxon>
        <taxon>Tracheophyta</taxon>
        <taxon>Spermatophyta</taxon>
        <taxon>Magnoliopsida</taxon>
        <taxon>eudicotyledons</taxon>
        <taxon>Gunneridae</taxon>
        <taxon>Pentapetalae</taxon>
        <taxon>rosids</taxon>
        <taxon>malvids</taxon>
        <taxon>Brassicales</taxon>
        <taxon>Brassicaceae</taxon>
        <taxon>Camelineae</taxon>
        <taxon>Camelina</taxon>
    </lineage>
</organism>
<proteinExistence type="predicted"/>
<feature type="chain" id="PRO_5045821386" evidence="2">
    <location>
        <begin position="23"/>
        <end position="121"/>
    </location>
</feature>
<evidence type="ECO:0000313" key="3">
    <source>
        <dbReference type="Proteomes" id="UP000694864"/>
    </source>
</evidence>
<name>A0ABM0Z2C8_CAMSA</name>
<sequence>MLACKSLVIGLIIVSLFGLHQCQEDHDYEHPKGIERCFTRFVGRPYRLEDLCCVEAPWICFAGYLTEECIKRCPPLREGVPQPPPPRKGAAPSPLLRKGAAPSSHLRKGEATSPSPMSSHF</sequence>
<feature type="region of interest" description="Disordered" evidence="1">
    <location>
        <begin position="77"/>
        <end position="121"/>
    </location>
</feature>
<gene>
    <name evidence="4" type="primary">LOC104785851</name>
</gene>
<reference evidence="4" key="2">
    <citation type="submission" date="2025-08" db="UniProtKB">
        <authorList>
            <consortium name="RefSeq"/>
        </authorList>
    </citation>
    <scope>IDENTIFICATION</scope>
    <source>
        <tissue evidence="4">Leaf</tissue>
    </source>
</reference>
<accession>A0ABM0Z2C8</accession>
<feature type="signal peptide" evidence="2">
    <location>
        <begin position="1"/>
        <end position="22"/>
    </location>
</feature>
<dbReference type="RefSeq" id="XP_010509443.1">
    <property type="nucleotide sequence ID" value="XM_010511141.1"/>
</dbReference>
<evidence type="ECO:0000256" key="2">
    <source>
        <dbReference type="SAM" id="SignalP"/>
    </source>
</evidence>
<keyword evidence="2" id="KW-0732">Signal</keyword>
<feature type="compositionally biased region" description="Polar residues" evidence="1">
    <location>
        <begin position="112"/>
        <end position="121"/>
    </location>
</feature>
<reference evidence="3" key="1">
    <citation type="journal article" date="2014" name="Nat. Commun.">
        <title>The emerging biofuel crop Camelina sativa retains a highly undifferentiated hexaploid genome structure.</title>
        <authorList>
            <person name="Kagale S."/>
            <person name="Koh C."/>
            <person name="Nixon J."/>
            <person name="Bollina V."/>
            <person name="Clarke W.E."/>
            <person name="Tuteja R."/>
            <person name="Spillane C."/>
            <person name="Robinson S.J."/>
            <person name="Links M.G."/>
            <person name="Clarke C."/>
            <person name="Higgins E.E."/>
            <person name="Huebert T."/>
            <person name="Sharpe A.G."/>
            <person name="Parkin I.A."/>
        </authorList>
    </citation>
    <scope>NUCLEOTIDE SEQUENCE [LARGE SCALE GENOMIC DNA]</scope>
    <source>
        <strain evidence="3">cv. DH55</strain>
    </source>
</reference>
<evidence type="ECO:0000313" key="4">
    <source>
        <dbReference type="RefSeq" id="XP_010509443.1"/>
    </source>
</evidence>
<dbReference type="Proteomes" id="UP000694864">
    <property type="component" value="Chromosome 5"/>
</dbReference>
<evidence type="ECO:0000256" key="1">
    <source>
        <dbReference type="SAM" id="MobiDB-lite"/>
    </source>
</evidence>
<protein>
    <submittedName>
        <fullName evidence="4">Uncharacterized protein LOC104785851</fullName>
    </submittedName>
</protein>
<dbReference type="GeneID" id="104785851"/>
<keyword evidence="3" id="KW-1185">Reference proteome</keyword>